<accession>A0A9Q3CEA0</accession>
<evidence type="ECO:0000313" key="2">
    <source>
        <dbReference type="EMBL" id="MBW0481112.1"/>
    </source>
</evidence>
<evidence type="ECO:0000256" key="1">
    <source>
        <dbReference type="SAM" id="MobiDB-lite"/>
    </source>
</evidence>
<feature type="region of interest" description="Disordered" evidence="1">
    <location>
        <begin position="62"/>
        <end position="108"/>
    </location>
</feature>
<evidence type="ECO:0000313" key="3">
    <source>
        <dbReference type="Proteomes" id="UP000765509"/>
    </source>
</evidence>
<keyword evidence="3" id="KW-1185">Reference proteome</keyword>
<organism evidence="2 3">
    <name type="scientific">Austropuccinia psidii MF-1</name>
    <dbReference type="NCBI Taxonomy" id="1389203"/>
    <lineage>
        <taxon>Eukaryota</taxon>
        <taxon>Fungi</taxon>
        <taxon>Dikarya</taxon>
        <taxon>Basidiomycota</taxon>
        <taxon>Pucciniomycotina</taxon>
        <taxon>Pucciniomycetes</taxon>
        <taxon>Pucciniales</taxon>
        <taxon>Sphaerophragmiaceae</taxon>
        <taxon>Austropuccinia</taxon>
    </lineage>
</organism>
<name>A0A9Q3CEA0_9BASI</name>
<proteinExistence type="predicted"/>
<reference evidence="2" key="1">
    <citation type="submission" date="2021-03" db="EMBL/GenBank/DDBJ databases">
        <title>Draft genome sequence of rust myrtle Austropuccinia psidii MF-1, a brazilian biotype.</title>
        <authorList>
            <person name="Quecine M.C."/>
            <person name="Pachon D.M.R."/>
            <person name="Bonatelli M.L."/>
            <person name="Correr F.H."/>
            <person name="Franceschini L.M."/>
            <person name="Leite T.F."/>
            <person name="Margarido G.R.A."/>
            <person name="Almeida C.A."/>
            <person name="Ferrarezi J.A."/>
            <person name="Labate C.A."/>
        </authorList>
    </citation>
    <scope>NUCLEOTIDE SEQUENCE</scope>
    <source>
        <strain evidence="2">MF-1</strain>
    </source>
</reference>
<feature type="compositionally biased region" description="Polar residues" evidence="1">
    <location>
        <begin position="87"/>
        <end position="97"/>
    </location>
</feature>
<protein>
    <submittedName>
        <fullName evidence="2">Uncharacterized protein</fullName>
    </submittedName>
</protein>
<sequence length="294" mass="32621">MVISATIAAAFFIRSLNQEQDLSGLIQTLYNINLFDLNSVLKHVAVEHCRQGTLQDQALLLDKQSKTDKSKPPKQARNCGKGKAPTRGQNKNRSNPNQRKDEDSLKRLEKPEKILSKFELTSKNPNVNVVAEQSEEPSGEIQQSDSEAYVVKVEVLRIVSGGSEKIYLDSGAGHSVVNNPGYLTTIFKAPLHASLLLNLPPPQYLQLRSPNDFLLKCHATIQTTPEPGKIIPFGIKVVVRNENTASKVNSMGHSMKALTFEPFSHALRVLDPLTGRVRVTWDYSQLRSETSVIL</sequence>
<gene>
    <name evidence="2" type="ORF">O181_020827</name>
</gene>
<comment type="caution">
    <text evidence="2">The sequence shown here is derived from an EMBL/GenBank/DDBJ whole genome shotgun (WGS) entry which is preliminary data.</text>
</comment>
<dbReference type="EMBL" id="AVOT02006247">
    <property type="protein sequence ID" value="MBW0481112.1"/>
    <property type="molecule type" value="Genomic_DNA"/>
</dbReference>
<feature type="compositionally biased region" description="Basic and acidic residues" evidence="1">
    <location>
        <begin position="98"/>
        <end position="108"/>
    </location>
</feature>
<dbReference type="AlphaFoldDB" id="A0A9Q3CEA0"/>
<dbReference type="Proteomes" id="UP000765509">
    <property type="component" value="Unassembled WGS sequence"/>
</dbReference>